<proteinExistence type="predicted"/>
<reference evidence="3" key="1">
    <citation type="submission" date="2022-12" db="EMBL/GenBank/DDBJ databases">
        <authorList>
            <person name="Bing R.G."/>
            <person name="Willard D.J."/>
            <person name="Manesh M.J.H."/>
            <person name="Laemthong T."/>
            <person name="Crosby J.R."/>
            <person name="Kelly R.M."/>
        </authorList>
    </citation>
    <scope>NUCLEOTIDE SEQUENCE</scope>
    <source>
        <strain evidence="3">DSM 8990</strain>
    </source>
</reference>
<sequence>MTLEEYRIKKYLIESEPYIDDPSEFKSSTKINLLAYLFFAGMSVLMPMLIAKNLITRVIFLTVIGLFVFFSIWAIYILRSPYKRQRQIVLYNGLFYLVFSLILLVGAVEHVGMLLHLHILAFLFVAIYIGIFWLLYRVYIPRKLKGWRSKFYETKLGRKILGIATAIIPFAGTLGIAIAKMTKDYLSQEQVYFAIAMSCLVLSYMCVKGSENIYRYYLMQRYPQCAIYYEPPKEKRKRTTRKSGKDEKARDDLDKVQKQRGVGGSEV</sequence>
<feature type="compositionally biased region" description="Basic and acidic residues" evidence="1">
    <location>
        <begin position="243"/>
        <end position="257"/>
    </location>
</feature>
<feature type="transmembrane region" description="Helical" evidence="2">
    <location>
        <begin position="88"/>
        <end position="108"/>
    </location>
</feature>
<evidence type="ECO:0000313" key="4">
    <source>
        <dbReference type="Proteomes" id="UP001164909"/>
    </source>
</evidence>
<feature type="transmembrane region" description="Helical" evidence="2">
    <location>
        <begin position="33"/>
        <end position="51"/>
    </location>
</feature>
<feature type="transmembrane region" description="Helical" evidence="2">
    <location>
        <begin position="160"/>
        <end position="179"/>
    </location>
</feature>
<feature type="region of interest" description="Disordered" evidence="1">
    <location>
        <begin position="233"/>
        <end position="267"/>
    </location>
</feature>
<keyword evidence="2" id="KW-0472">Membrane</keyword>
<evidence type="ECO:0000256" key="1">
    <source>
        <dbReference type="SAM" id="MobiDB-lite"/>
    </source>
</evidence>
<gene>
    <name evidence="3" type="ORF">OTK00_001063</name>
</gene>
<dbReference type="RefSeq" id="WP_045169361.1">
    <property type="nucleotide sequence ID" value="NZ_CP113865.1"/>
</dbReference>
<keyword evidence="2" id="KW-0812">Transmembrane</keyword>
<feature type="transmembrane region" description="Helical" evidence="2">
    <location>
        <begin position="114"/>
        <end position="139"/>
    </location>
</feature>
<protein>
    <submittedName>
        <fullName evidence="3">Uncharacterized protein</fullName>
    </submittedName>
</protein>
<keyword evidence="4" id="KW-1185">Reference proteome</keyword>
<dbReference type="EMBL" id="CP113865">
    <property type="protein sequence ID" value="WAM34810.1"/>
    <property type="molecule type" value="Genomic_DNA"/>
</dbReference>
<dbReference type="Proteomes" id="UP001164909">
    <property type="component" value="Chromosome"/>
</dbReference>
<evidence type="ECO:0000313" key="3">
    <source>
        <dbReference type="EMBL" id="WAM34810.1"/>
    </source>
</evidence>
<name>A0ABY7BPR9_9FIRM</name>
<organism evidence="3 4">
    <name type="scientific">Caldicellulosiruptor morganii</name>
    <dbReference type="NCBI Taxonomy" id="1387555"/>
    <lineage>
        <taxon>Bacteria</taxon>
        <taxon>Bacillati</taxon>
        <taxon>Bacillota</taxon>
        <taxon>Bacillota incertae sedis</taxon>
        <taxon>Caldicellulosiruptorales</taxon>
        <taxon>Caldicellulosiruptoraceae</taxon>
        <taxon>Caldicellulosiruptor</taxon>
    </lineage>
</organism>
<evidence type="ECO:0000256" key="2">
    <source>
        <dbReference type="SAM" id="Phobius"/>
    </source>
</evidence>
<accession>A0ABY7BPR9</accession>
<feature type="transmembrane region" description="Helical" evidence="2">
    <location>
        <begin position="57"/>
        <end position="76"/>
    </location>
</feature>
<keyword evidence="2" id="KW-1133">Transmembrane helix</keyword>
<feature type="transmembrane region" description="Helical" evidence="2">
    <location>
        <begin position="191"/>
        <end position="207"/>
    </location>
</feature>